<dbReference type="FunCoup" id="H2ZDV3">
    <property type="interactions" value="811"/>
</dbReference>
<evidence type="ECO:0000256" key="1">
    <source>
        <dbReference type="ARBA" id="ARBA00004177"/>
    </source>
</evidence>
<evidence type="ECO:0000313" key="8">
    <source>
        <dbReference type="Ensembl" id="ENSCSAVP00000015769.1"/>
    </source>
</evidence>
<evidence type="ECO:0000313" key="9">
    <source>
        <dbReference type="Proteomes" id="UP000007875"/>
    </source>
</evidence>
<evidence type="ECO:0000256" key="4">
    <source>
        <dbReference type="ARBA" id="ARBA00022753"/>
    </source>
</evidence>
<keyword evidence="5" id="KW-0653">Protein transport</keyword>
<feature type="region of interest" description="Disordered" evidence="7">
    <location>
        <begin position="49"/>
        <end position="68"/>
    </location>
</feature>
<organism evidence="8 9">
    <name type="scientific">Ciona savignyi</name>
    <name type="common">Pacific transparent sea squirt</name>
    <dbReference type="NCBI Taxonomy" id="51511"/>
    <lineage>
        <taxon>Eukaryota</taxon>
        <taxon>Metazoa</taxon>
        <taxon>Chordata</taxon>
        <taxon>Tunicata</taxon>
        <taxon>Ascidiacea</taxon>
        <taxon>Phlebobranchia</taxon>
        <taxon>Cionidae</taxon>
        <taxon>Ciona</taxon>
    </lineage>
</organism>
<dbReference type="AlphaFoldDB" id="H2ZDV3"/>
<dbReference type="HOGENOM" id="CLU_012270_0_0_1"/>
<sequence>VQHYSWKAKKVNYTLEAKDRIGKFTKLRSNEFHPLKPITVTESSLIKISHRDGHASNSENKSLKSHSSSEKVDFIDPLSMMTAEDPLTKASHSNRVVAAVVNEKADAVVDNSFAELSWTNWKMDVVSKSTVDSQLAATMTSILRTTQGISVSDKMRDRLGQLDEFGEASLQEMLNLSQQEFIDRIHFLSNTLTDAWNTNQKVKSLKIAIQCAKLLGDTSVMQFYPSKFILVTDLLDTFGSLVFERIFSICNGMKANDIKPENVSESAKEICLNWILKVASIRELLPRIYVEASIIRCNEFLKKDQCKSSLIRLNSMTRGVGNPLVALYTRAYLCSVGMQHLSSCGGHFKTCFYDFLSTFKQMYTTPVQNLLAHQKLTMESYLGFYAPALTWILSCVGVQAHDATLNEVFERCNSCGNNQVLFDCCISAFSSKYIASRALVLCTAITKADDKLYPKFRVLQSLGKKLIETAPPNADKLMILNETWKMLVKIRDPGNYIACAVIWVEYAAKYFTQKETNTVLGDIIKHMSPDRVYENFYTELQSVVVRVITHMTSFKSIFAMSRFLPFFDMFQKDGQRVEVCKLVAEYFINDNNEFVTSDATTISGLMYICKTIHNSINALSNEGQVSSAAALICGVILKINFGKDFEQQLSFYVECRASFSGLDNVLATLVHSVNRLSAEVTKIVKGKHTRKTSAFVRACSAYSFITIPSLSDSTTKFGLYLESGQVALISQCVTQADAYRSGLTTILDLATTSKSDTENSFLAHVSNLLSSLLVVPDNTEQGVLFPVEELNVISESDAEIRSDIQCAIYIKVLAMLTAYSQEQYLYHVHKVDSNEDLYSNDPKFMAELSQISTTLLNEVLAYLVAGNKDQKLQSFNAFNLFQTILAHGDITESNMNRLAVAVWEIAIQHGHITPKSMLQMMTMLKNKGGHYKTLAHTLKQQIAA</sequence>
<protein>
    <recommendedName>
        <fullName evidence="6">VPS35 endosomal protein-sorting factor-like</fullName>
    </recommendedName>
</protein>
<dbReference type="GO" id="GO:0032456">
    <property type="term" value="P:endocytic recycling"/>
    <property type="evidence" value="ECO:0007669"/>
    <property type="project" value="InterPro"/>
</dbReference>
<dbReference type="OMA" id="RVEVCKN"/>
<evidence type="ECO:0000256" key="6">
    <source>
        <dbReference type="ARBA" id="ARBA00023838"/>
    </source>
</evidence>
<dbReference type="GO" id="GO:0015031">
    <property type="term" value="P:protein transport"/>
    <property type="evidence" value="ECO:0007669"/>
    <property type="project" value="UniProtKB-KW"/>
</dbReference>
<dbReference type="GeneTree" id="ENSGT00390000011343"/>
<dbReference type="InParanoid" id="H2ZDV3"/>
<comment type="subcellular location">
    <subcellularLocation>
        <location evidence="1">Endosome</location>
    </subcellularLocation>
</comment>
<dbReference type="Ensembl" id="ENSCSAVT00000015948.1">
    <property type="protein sequence ID" value="ENSCSAVP00000015769.1"/>
    <property type="gene ID" value="ENSCSAVG00000009261.1"/>
</dbReference>
<reference evidence="8" key="3">
    <citation type="submission" date="2025-09" db="UniProtKB">
        <authorList>
            <consortium name="Ensembl"/>
        </authorList>
    </citation>
    <scope>IDENTIFICATION</scope>
</reference>
<proteinExistence type="inferred from homology"/>
<keyword evidence="9" id="KW-1185">Reference proteome</keyword>
<evidence type="ECO:0000256" key="3">
    <source>
        <dbReference type="ARBA" id="ARBA00022448"/>
    </source>
</evidence>
<evidence type="ECO:0000256" key="2">
    <source>
        <dbReference type="ARBA" id="ARBA00010704"/>
    </source>
</evidence>
<dbReference type="eggNOG" id="KOG3682">
    <property type="taxonomic scope" value="Eukaryota"/>
</dbReference>
<evidence type="ECO:0000256" key="5">
    <source>
        <dbReference type="ARBA" id="ARBA00022927"/>
    </source>
</evidence>
<comment type="similarity">
    <text evidence="2">Belongs to the VPS35L family.</text>
</comment>
<dbReference type="STRING" id="51511.ENSCSAVP00000015769"/>
<keyword evidence="4" id="KW-0967">Endosome</keyword>
<dbReference type="PANTHER" id="PTHR13673">
    <property type="entry name" value="ESOPHAGEAL CANCER ASSOCIATED PROTEIN"/>
    <property type="match status" value="1"/>
</dbReference>
<dbReference type="PANTHER" id="PTHR13673:SF0">
    <property type="entry name" value="VPS35 ENDOSOMAL PROTEIN-SORTING FACTOR-LIKE"/>
    <property type="match status" value="1"/>
</dbReference>
<dbReference type="Proteomes" id="UP000007875">
    <property type="component" value="Unassembled WGS sequence"/>
</dbReference>
<keyword evidence="3" id="KW-0813">Transport</keyword>
<dbReference type="GO" id="GO:0005768">
    <property type="term" value="C:endosome"/>
    <property type="evidence" value="ECO:0007669"/>
    <property type="project" value="UniProtKB-SubCell"/>
</dbReference>
<reference evidence="9" key="1">
    <citation type="submission" date="2003-08" db="EMBL/GenBank/DDBJ databases">
        <authorList>
            <person name="Birren B."/>
            <person name="Nusbaum C."/>
            <person name="Abebe A."/>
            <person name="Abouelleil A."/>
            <person name="Adekoya E."/>
            <person name="Ait-zahra M."/>
            <person name="Allen N."/>
            <person name="Allen T."/>
            <person name="An P."/>
            <person name="Anderson M."/>
            <person name="Anderson S."/>
            <person name="Arachchi H."/>
            <person name="Armbruster J."/>
            <person name="Bachantsang P."/>
            <person name="Baldwin J."/>
            <person name="Barry A."/>
            <person name="Bayul T."/>
            <person name="Blitshsteyn B."/>
            <person name="Bloom T."/>
            <person name="Blye J."/>
            <person name="Boguslavskiy L."/>
            <person name="Borowsky M."/>
            <person name="Boukhgalter B."/>
            <person name="Brunache A."/>
            <person name="Butler J."/>
            <person name="Calixte N."/>
            <person name="Calvo S."/>
            <person name="Camarata J."/>
            <person name="Campo K."/>
            <person name="Chang J."/>
            <person name="Cheshatsang Y."/>
            <person name="Citroen M."/>
            <person name="Collymore A."/>
            <person name="Considine T."/>
            <person name="Cook A."/>
            <person name="Cooke P."/>
            <person name="Corum B."/>
            <person name="Cuomo C."/>
            <person name="David R."/>
            <person name="Dawoe T."/>
            <person name="Degray S."/>
            <person name="Dodge S."/>
            <person name="Dooley K."/>
            <person name="Dorje P."/>
            <person name="Dorjee K."/>
            <person name="Dorris L."/>
            <person name="Duffey N."/>
            <person name="Dupes A."/>
            <person name="Elkins T."/>
            <person name="Engels R."/>
            <person name="Erickson J."/>
            <person name="Farina A."/>
            <person name="Faro S."/>
            <person name="Ferreira P."/>
            <person name="Fischer H."/>
            <person name="Fitzgerald M."/>
            <person name="Foley K."/>
            <person name="Gage D."/>
            <person name="Galagan J."/>
            <person name="Gearin G."/>
            <person name="Gnerre S."/>
            <person name="Gnirke A."/>
            <person name="Goyette A."/>
            <person name="Graham J."/>
            <person name="Grandbois E."/>
            <person name="Gyaltsen K."/>
            <person name="Hafez N."/>
            <person name="Hagopian D."/>
            <person name="Hagos B."/>
            <person name="Hall J."/>
            <person name="Hatcher B."/>
            <person name="Heller A."/>
            <person name="Higgins H."/>
            <person name="Honan T."/>
            <person name="Horn A."/>
            <person name="Houde N."/>
            <person name="Hughes L."/>
            <person name="Hulme W."/>
            <person name="Husby E."/>
            <person name="Iliev I."/>
            <person name="Jaffe D."/>
            <person name="Jones C."/>
            <person name="Kamal M."/>
            <person name="Kamat A."/>
            <person name="Kamvysselis M."/>
            <person name="Karlsson E."/>
            <person name="Kells C."/>
            <person name="Kieu A."/>
            <person name="Kisner P."/>
            <person name="Kodira C."/>
            <person name="Kulbokas E."/>
            <person name="Labutti K."/>
            <person name="Lama D."/>
            <person name="Landers T."/>
            <person name="Leger J."/>
            <person name="Levine S."/>
            <person name="Lewis D."/>
            <person name="Lewis T."/>
            <person name="Lindblad-toh K."/>
            <person name="Liu X."/>
            <person name="Lokyitsang T."/>
            <person name="Lokyitsang Y."/>
            <person name="Lucien O."/>
            <person name="Lui A."/>
            <person name="Ma L.J."/>
            <person name="Mabbitt R."/>
            <person name="Macdonald J."/>
            <person name="Maclean C."/>
            <person name="Major J."/>
            <person name="Manning J."/>
            <person name="Marabella R."/>
            <person name="Maru K."/>
            <person name="Matthews C."/>
            <person name="Mauceli E."/>
            <person name="Mccarthy M."/>
            <person name="Mcdonough S."/>
            <person name="Mcghee T."/>
            <person name="Meldrim J."/>
            <person name="Meneus L."/>
            <person name="Mesirov J."/>
            <person name="Mihalev A."/>
            <person name="Mihova T."/>
            <person name="Mikkelsen T."/>
            <person name="Mlenga V."/>
            <person name="Moru K."/>
            <person name="Mozes J."/>
            <person name="Mulrain L."/>
            <person name="Munson G."/>
            <person name="Naylor J."/>
            <person name="Newes C."/>
            <person name="Nguyen C."/>
            <person name="Nguyen N."/>
            <person name="Nguyen T."/>
            <person name="Nicol R."/>
            <person name="Nielsen C."/>
            <person name="Nizzari M."/>
            <person name="Norbu C."/>
            <person name="Norbu N."/>
            <person name="O'donnell P."/>
            <person name="Okoawo O."/>
            <person name="O'leary S."/>
            <person name="Omotosho B."/>
            <person name="O'neill K."/>
            <person name="Osman S."/>
            <person name="Parker S."/>
            <person name="Perrin D."/>
            <person name="Phunkhang P."/>
            <person name="Piqani B."/>
            <person name="Purcell S."/>
            <person name="Rachupka T."/>
            <person name="Ramasamy U."/>
            <person name="Rameau R."/>
            <person name="Ray V."/>
            <person name="Raymond C."/>
            <person name="Retta R."/>
            <person name="Richardson S."/>
            <person name="Rise C."/>
            <person name="Rodriguez J."/>
            <person name="Rogers J."/>
            <person name="Rogov P."/>
            <person name="Rutman M."/>
            <person name="Schupbach R."/>
            <person name="Seaman C."/>
            <person name="Settipalli S."/>
            <person name="Sharpe T."/>
            <person name="Sheridan J."/>
            <person name="Sherpa N."/>
            <person name="Shi J."/>
            <person name="Smirnov S."/>
            <person name="Smith C."/>
            <person name="Sougnez C."/>
            <person name="Spencer B."/>
            <person name="Stalker J."/>
            <person name="Stange-thomann N."/>
            <person name="Stavropoulos S."/>
            <person name="Stetson K."/>
            <person name="Stone C."/>
            <person name="Stone S."/>
            <person name="Stubbs M."/>
            <person name="Talamas J."/>
            <person name="Tchuinga P."/>
            <person name="Tenzing P."/>
            <person name="Tesfaye S."/>
            <person name="Theodore J."/>
            <person name="Thoulutsang Y."/>
            <person name="Topham K."/>
            <person name="Towey S."/>
            <person name="Tsamla T."/>
            <person name="Tsomo N."/>
            <person name="Vallee D."/>
            <person name="Vassiliev H."/>
            <person name="Venkataraman V."/>
            <person name="Vinson J."/>
            <person name="Vo A."/>
            <person name="Wade C."/>
            <person name="Wang S."/>
            <person name="Wangchuk T."/>
            <person name="Wangdi T."/>
            <person name="Whittaker C."/>
            <person name="Wilkinson J."/>
            <person name="Wu Y."/>
            <person name="Wyman D."/>
            <person name="Yadav S."/>
            <person name="Yang S."/>
            <person name="Yang X."/>
            <person name="Yeager S."/>
            <person name="Yee E."/>
            <person name="Young G."/>
            <person name="Zainoun J."/>
            <person name="Zembeck L."/>
            <person name="Zimmer A."/>
            <person name="Zody M."/>
            <person name="Lander E."/>
        </authorList>
    </citation>
    <scope>NUCLEOTIDE SEQUENCE [LARGE SCALE GENOMIC DNA]</scope>
</reference>
<reference evidence="8" key="2">
    <citation type="submission" date="2025-08" db="UniProtKB">
        <authorList>
            <consortium name="Ensembl"/>
        </authorList>
    </citation>
    <scope>IDENTIFICATION</scope>
</reference>
<dbReference type="InterPro" id="IPR029705">
    <property type="entry name" value="VPS35L"/>
</dbReference>
<evidence type="ECO:0000256" key="7">
    <source>
        <dbReference type="SAM" id="MobiDB-lite"/>
    </source>
</evidence>
<name>H2ZDV3_CIOSA</name>
<accession>H2ZDV3</accession>